<feature type="region of interest" description="Disordered" evidence="1">
    <location>
        <begin position="152"/>
        <end position="192"/>
    </location>
</feature>
<dbReference type="InterPro" id="IPR013083">
    <property type="entry name" value="Znf_RING/FYVE/PHD"/>
</dbReference>
<keyword evidence="2" id="KW-0472">Membrane</keyword>
<evidence type="ECO:0000313" key="4">
    <source>
        <dbReference type="Proteomes" id="UP001558613"/>
    </source>
</evidence>
<comment type="caution">
    <text evidence="3">The sequence shown here is derived from an EMBL/GenBank/DDBJ whole genome shotgun (WGS) entry which is preliminary data.</text>
</comment>
<sequence>MSSFTILVQDFSHSYTLGWIGYFVLHLFTSLWFKARHPELTSRTADSLDRATVHGATPEAIGAFFQLYEALYVKHSLEGKKPHLIYNCDETGFGDKPRSREKWPPKLPGGSRCNTSESSHGVEGECEASHSFASLCITSDEYFNLLVEKETEEKEKEEKRQAQEAKRQKKQAPPPTEDGEHSAVCRRVVPPGSEDEAIDERVQCDLCQLWFHLMCAEVEALP</sequence>
<evidence type="ECO:0000256" key="1">
    <source>
        <dbReference type="SAM" id="MobiDB-lite"/>
    </source>
</evidence>
<accession>A0ABR3NJA3</accession>
<dbReference type="Proteomes" id="UP001558613">
    <property type="component" value="Unassembled WGS sequence"/>
</dbReference>
<evidence type="ECO:0008006" key="5">
    <source>
        <dbReference type="Google" id="ProtNLM"/>
    </source>
</evidence>
<protein>
    <recommendedName>
        <fullName evidence="5">Zinc finger PHD-type domain-containing protein</fullName>
    </recommendedName>
</protein>
<dbReference type="InterPro" id="IPR011011">
    <property type="entry name" value="Znf_FYVE_PHD"/>
</dbReference>
<evidence type="ECO:0000313" key="3">
    <source>
        <dbReference type="EMBL" id="KAL1277080.1"/>
    </source>
</evidence>
<feature type="region of interest" description="Disordered" evidence="1">
    <location>
        <begin position="95"/>
        <end position="120"/>
    </location>
</feature>
<keyword evidence="4" id="KW-1185">Reference proteome</keyword>
<keyword evidence="2" id="KW-0812">Transmembrane</keyword>
<feature type="transmembrane region" description="Helical" evidence="2">
    <location>
        <begin position="12"/>
        <end position="33"/>
    </location>
</feature>
<dbReference type="Gene3D" id="3.30.40.10">
    <property type="entry name" value="Zinc/RING finger domain, C3HC4 (zinc finger)"/>
    <property type="match status" value="1"/>
</dbReference>
<reference evidence="3 4" key="1">
    <citation type="submission" date="2023-09" db="EMBL/GenBank/DDBJ databases">
        <authorList>
            <person name="Wang M."/>
        </authorList>
    </citation>
    <scope>NUCLEOTIDE SEQUENCE [LARGE SCALE GENOMIC DNA]</scope>
    <source>
        <strain evidence="3">GT-2023</strain>
        <tissue evidence="3">Liver</tissue>
    </source>
</reference>
<dbReference type="SUPFAM" id="SSF57903">
    <property type="entry name" value="FYVE/PHD zinc finger"/>
    <property type="match status" value="1"/>
</dbReference>
<feature type="compositionally biased region" description="Basic and acidic residues" evidence="1">
    <location>
        <begin position="95"/>
        <end position="104"/>
    </location>
</feature>
<evidence type="ECO:0000256" key="2">
    <source>
        <dbReference type="SAM" id="Phobius"/>
    </source>
</evidence>
<feature type="compositionally biased region" description="Basic and acidic residues" evidence="1">
    <location>
        <begin position="152"/>
        <end position="166"/>
    </location>
</feature>
<organism evidence="3 4">
    <name type="scientific">Cirrhinus molitorella</name>
    <name type="common">mud carp</name>
    <dbReference type="NCBI Taxonomy" id="172907"/>
    <lineage>
        <taxon>Eukaryota</taxon>
        <taxon>Metazoa</taxon>
        <taxon>Chordata</taxon>
        <taxon>Craniata</taxon>
        <taxon>Vertebrata</taxon>
        <taxon>Euteleostomi</taxon>
        <taxon>Actinopterygii</taxon>
        <taxon>Neopterygii</taxon>
        <taxon>Teleostei</taxon>
        <taxon>Ostariophysi</taxon>
        <taxon>Cypriniformes</taxon>
        <taxon>Cyprinidae</taxon>
        <taxon>Labeoninae</taxon>
        <taxon>Labeonini</taxon>
        <taxon>Cirrhinus</taxon>
    </lineage>
</organism>
<proteinExistence type="predicted"/>
<gene>
    <name evidence="3" type="ORF">QQF64_023753</name>
</gene>
<dbReference type="EMBL" id="JAYMGO010000003">
    <property type="protein sequence ID" value="KAL1277080.1"/>
    <property type="molecule type" value="Genomic_DNA"/>
</dbReference>
<name>A0ABR3NJA3_9TELE</name>
<keyword evidence="2" id="KW-1133">Transmembrane helix</keyword>